<dbReference type="EMBL" id="BTRK01000006">
    <property type="protein sequence ID" value="GMR61925.1"/>
    <property type="molecule type" value="Genomic_DNA"/>
</dbReference>
<dbReference type="AlphaFoldDB" id="A0AAN5DFR7"/>
<gene>
    <name evidence="2" type="ORF">PMAYCL1PPCAC_32120</name>
</gene>
<evidence type="ECO:0000313" key="3">
    <source>
        <dbReference type="Proteomes" id="UP001328107"/>
    </source>
</evidence>
<feature type="transmembrane region" description="Helical" evidence="1">
    <location>
        <begin position="72"/>
        <end position="96"/>
    </location>
</feature>
<name>A0AAN5DFR7_9BILA</name>
<sequence>ECSTPLNGSVDFDEDVPCFVRPQIGCIWEGAYIDKSLFHIACMGILYAIPAIIWLFMLLIGAKLLVSEISIIGLFVLSLCIFVKVPLILLCARVGVSRLDLSPDRAYDHYRYWQFDAIHTCNKICRRIFHI</sequence>
<feature type="non-terminal residue" evidence="2">
    <location>
        <position position="1"/>
    </location>
</feature>
<evidence type="ECO:0000313" key="2">
    <source>
        <dbReference type="EMBL" id="GMR61925.1"/>
    </source>
</evidence>
<dbReference type="Proteomes" id="UP001328107">
    <property type="component" value="Unassembled WGS sequence"/>
</dbReference>
<feature type="transmembrane region" description="Helical" evidence="1">
    <location>
        <begin position="37"/>
        <end position="60"/>
    </location>
</feature>
<keyword evidence="1" id="KW-0472">Membrane</keyword>
<comment type="caution">
    <text evidence="2">The sequence shown here is derived from an EMBL/GenBank/DDBJ whole genome shotgun (WGS) entry which is preliminary data.</text>
</comment>
<accession>A0AAN5DFR7</accession>
<organism evidence="2 3">
    <name type="scientific">Pristionchus mayeri</name>
    <dbReference type="NCBI Taxonomy" id="1317129"/>
    <lineage>
        <taxon>Eukaryota</taxon>
        <taxon>Metazoa</taxon>
        <taxon>Ecdysozoa</taxon>
        <taxon>Nematoda</taxon>
        <taxon>Chromadorea</taxon>
        <taxon>Rhabditida</taxon>
        <taxon>Rhabditina</taxon>
        <taxon>Diplogasteromorpha</taxon>
        <taxon>Diplogasteroidea</taxon>
        <taxon>Neodiplogasteridae</taxon>
        <taxon>Pristionchus</taxon>
    </lineage>
</organism>
<keyword evidence="1" id="KW-1133">Transmembrane helix</keyword>
<keyword evidence="3" id="KW-1185">Reference proteome</keyword>
<proteinExistence type="predicted"/>
<protein>
    <submittedName>
        <fullName evidence="2">Uncharacterized protein</fullName>
    </submittedName>
</protein>
<keyword evidence="1" id="KW-0812">Transmembrane</keyword>
<reference evidence="3" key="1">
    <citation type="submission" date="2022-10" db="EMBL/GenBank/DDBJ databases">
        <title>Genome assembly of Pristionchus species.</title>
        <authorList>
            <person name="Yoshida K."/>
            <person name="Sommer R.J."/>
        </authorList>
    </citation>
    <scope>NUCLEOTIDE SEQUENCE [LARGE SCALE GENOMIC DNA]</scope>
    <source>
        <strain evidence="3">RS5460</strain>
    </source>
</reference>
<evidence type="ECO:0000256" key="1">
    <source>
        <dbReference type="SAM" id="Phobius"/>
    </source>
</evidence>